<protein>
    <submittedName>
        <fullName evidence="2">Uncharacterized protein</fullName>
    </submittedName>
</protein>
<proteinExistence type="predicted"/>
<evidence type="ECO:0000313" key="3">
    <source>
        <dbReference type="Proteomes" id="UP000241876"/>
    </source>
</evidence>
<keyword evidence="1" id="KW-0175">Coiled coil</keyword>
<dbReference type="InterPro" id="IPR035156">
    <property type="entry name" value="DUF5471"/>
</dbReference>
<evidence type="ECO:0000256" key="1">
    <source>
        <dbReference type="SAM" id="Coils"/>
    </source>
</evidence>
<organism evidence="2 3">
    <name type="scientific">Pectobacterium phage DU_PP_II</name>
    <dbReference type="NCBI Taxonomy" id="2041489"/>
    <lineage>
        <taxon>Viruses</taxon>
        <taxon>Duplodnaviria</taxon>
        <taxon>Heunggongvirae</taxon>
        <taxon>Uroviricota</taxon>
        <taxon>Caudoviricetes</taxon>
        <taxon>Autographivirales</taxon>
        <taxon>Autotranscriptaviridae</taxon>
        <taxon>Studiervirinae</taxon>
        <taxon>Unyawovirus</taxon>
        <taxon>Unyawovirus DUPPII</taxon>
    </lineage>
</organism>
<feature type="coiled-coil region" evidence="1">
    <location>
        <begin position="13"/>
        <end position="40"/>
    </location>
</feature>
<dbReference type="Pfam" id="PF17565">
    <property type="entry name" value="DUF5471"/>
    <property type="match status" value="1"/>
</dbReference>
<dbReference type="EMBL" id="MF979561">
    <property type="protein sequence ID" value="ATS93682.1"/>
    <property type="molecule type" value="Genomic_DNA"/>
</dbReference>
<keyword evidence="3" id="KW-1185">Reference proteome</keyword>
<gene>
    <name evidence="2" type="ORF">P2B40kb_p015</name>
</gene>
<reference evidence="2 3" key="1">
    <citation type="submission" date="2017-09" db="EMBL/GenBank/DDBJ databases">
        <title>Complete genome sequence of bacteriophage (DU_PP_II) infecting Pectobacterium spp.</title>
        <authorList>
            <person name="Park T.-H."/>
        </authorList>
    </citation>
    <scope>NUCLEOTIDE SEQUENCE [LARGE SCALE GENOMIC DNA]</scope>
</reference>
<evidence type="ECO:0000313" key="2">
    <source>
        <dbReference type="EMBL" id="ATS93682.1"/>
    </source>
</evidence>
<dbReference type="Proteomes" id="UP000241876">
    <property type="component" value="Genome"/>
</dbReference>
<name>A0A2D2W5V6_9CAUD</name>
<sequence length="70" mass="7707">MFKLINKLGNLVIALYIREAKRLTIQAKQEEKTAQALQAEAFNLKVSATQKVGKVAAISAKAQALKSFFN</sequence>
<accession>A0A2D2W5V6</accession>